<accession>A0A918PRE9</accession>
<evidence type="ECO:0000313" key="3">
    <source>
        <dbReference type="Proteomes" id="UP000648075"/>
    </source>
</evidence>
<evidence type="ECO:0000259" key="1">
    <source>
        <dbReference type="Pfam" id="PF25535"/>
    </source>
</evidence>
<organism evidence="2 3">
    <name type="scientific">Novosphingobium colocasiae</name>
    <dbReference type="NCBI Taxonomy" id="1256513"/>
    <lineage>
        <taxon>Bacteria</taxon>
        <taxon>Pseudomonadati</taxon>
        <taxon>Pseudomonadota</taxon>
        <taxon>Alphaproteobacteria</taxon>
        <taxon>Sphingomonadales</taxon>
        <taxon>Sphingomonadaceae</taxon>
        <taxon>Novosphingobium</taxon>
    </lineage>
</organism>
<reference evidence="2" key="2">
    <citation type="submission" date="2020-09" db="EMBL/GenBank/DDBJ databases">
        <authorList>
            <person name="Sun Q."/>
            <person name="Kim S."/>
        </authorList>
    </citation>
    <scope>NUCLEOTIDE SEQUENCE</scope>
    <source>
        <strain evidence="2">KCTC 32255</strain>
    </source>
</reference>
<sequence length="140" mass="15165">MSYFPDLTPFTYGGAEPDPATLNVGWLSSDYTIPVAVPDELFLSALRKMAAEPVNLCRGSHLCDLCPRPVMTLSSGGIPMLEAAPETRGNGEIWVKGYDGFTYVAPVLVLHYVSKHHYAPPQAFVDAIIAAVEQELPSVD</sequence>
<dbReference type="AlphaFoldDB" id="A0A918PRE9"/>
<comment type="caution">
    <text evidence="2">The sequence shown here is derived from an EMBL/GenBank/DDBJ whole genome shotgun (WGS) entry which is preliminary data.</text>
</comment>
<dbReference type="EMBL" id="BMZA01000040">
    <property type="protein sequence ID" value="GGZ17746.1"/>
    <property type="molecule type" value="Genomic_DNA"/>
</dbReference>
<reference evidence="2" key="1">
    <citation type="journal article" date="2014" name="Int. J. Syst. Evol. Microbiol.">
        <title>Complete genome sequence of Corynebacterium casei LMG S-19264T (=DSM 44701T), isolated from a smear-ripened cheese.</title>
        <authorList>
            <consortium name="US DOE Joint Genome Institute (JGI-PGF)"/>
            <person name="Walter F."/>
            <person name="Albersmeier A."/>
            <person name="Kalinowski J."/>
            <person name="Ruckert C."/>
        </authorList>
    </citation>
    <scope>NUCLEOTIDE SEQUENCE</scope>
    <source>
        <strain evidence="2">KCTC 32255</strain>
    </source>
</reference>
<keyword evidence="3" id="KW-1185">Reference proteome</keyword>
<name>A0A918PRE9_9SPHN</name>
<dbReference type="Pfam" id="PF25535">
    <property type="entry name" value="DUF7919"/>
    <property type="match status" value="1"/>
</dbReference>
<proteinExistence type="predicted"/>
<dbReference type="InterPro" id="IPR057679">
    <property type="entry name" value="DUF7919"/>
</dbReference>
<gene>
    <name evidence="2" type="ORF">GCM10011614_35280</name>
</gene>
<evidence type="ECO:0000313" key="2">
    <source>
        <dbReference type="EMBL" id="GGZ17746.1"/>
    </source>
</evidence>
<feature type="domain" description="DUF7919" evidence="1">
    <location>
        <begin position="3"/>
        <end position="128"/>
    </location>
</feature>
<protein>
    <recommendedName>
        <fullName evidence="1">DUF7919 domain-containing protein</fullName>
    </recommendedName>
</protein>
<dbReference type="Proteomes" id="UP000648075">
    <property type="component" value="Unassembled WGS sequence"/>
</dbReference>